<dbReference type="PROSITE" id="PS50222">
    <property type="entry name" value="EF_HAND_2"/>
    <property type="match status" value="1"/>
</dbReference>
<name>A0A485LNM7_9STRA</name>
<evidence type="ECO:0000259" key="1">
    <source>
        <dbReference type="PROSITE" id="PS50222"/>
    </source>
</evidence>
<dbReference type="EMBL" id="VJMH01007292">
    <property type="protein sequence ID" value="KAF0684346.1"/>
    <property type="molecule type" value="Genomic_DNA"/>
</dbReference>
<protein>
    <submittedName>
        <fullName evidence="3">Aste57867_23659 protein</fullName>
    </submittedName>
</protein>
<sequence length="228" mass="25259">MLPRHSIDAPCLSTGGGFAAKTPFMPPMEFATTLQSGSEHRPQNLSTLDVNGMRALFSYYDTNRDGNLSSDQAIRIFRLLGISVNEAHVHDLEQMSYAEFLSIVDCQVLEATRDATLHEWNTLNHFRTNCVSPHQLAFFLDSCDKHVPKAHLERYLDLYAICDESNPHCGHLELHGFLKGLSDNRPRESPPVVTAPAIATDVNHGRRNAARALQSVDAVSDPLVQPAS</sequence>
<dbReference type="EMBL" id="CAADRA010007318">
    <property type="protein sequence ID" value="VFU00304.1"/>
    <property type="molecule type" value="Genomic_DNA"/>
</dbReference>
<dbReference type="Gene3D" id="1.10.238.10">
    <property type="entry name" value="EF-hand"/>
    <property type="match status" value="1"/>
</dbReference>
<keyword evidence="4" id="KW-1185">Reference proteome</keyword>
<proteinExistence type="predicted"/>
<accession>A0A485LNM7</accession>
<evidence type="ECO:0000313" key="2">
    <source>
        <dbReference type="EMBL" id="KAF0684346.1"/>
    </source>
</evidence>
<gene>
    <name evidence="3" type="primary">Aste57867_23659</name>
    <name evidence="2" type="ORF">As57867_023587</name>
    <name evidence="3" type="ORF">ASTE57867_23659</name>
</gene>
<reference evidence="2" key="2">
    <citation type="submission" date="2019-06" db="EMBL/GenBank/DDBJ databases">
        <title>Genomics analysis of Aphanomyces spp. identifies a new class of oomycete effector associated with host adaptation.</title>
        <authorList>
            <person name="Gaulin E."/>
        </authorList>
    </citation>
    <scope>NUCLEOTIDE SEQUENCE</scope>
    <source>
        <strain evidence="2">CBS 578.67</strain>
    </source>
</reference>
<feature type="domain" description="EF-hand" evidence="1">
    <location>
        <begin position="48"/>
        <end position="83"/>
    </location>
</feature>
<dbReference type="InterPro" id="IPR002048">
    <property type="entry name" value="EF_hand_dom"/>
</dbReference>
<dbReference type="OrthoDB" id="26525at2759"/>
<evidence type="ECO:0000313" key="4">
    <source>
        <dbReference type="Proteomes" id="UP000332933"/>
    </source>
</evidence>
<organism evidence="3 4">
    <name type="scientific">Aphanomyces stellatus</name>
    <dbReference type="NCBI Taxonomy" id="120398"/>
    <lineage>
        <taxon>Eukaryota</taxon>
        <taxon>Sar</taxon>
        <taxon>Stramenopiles</taxon>
        <taxon>Oomycota</taxon>
        <taxon>Saprolegniomycetes</taxon>
        <taxon>Saprolegniales</taxon>
        <taxon>Verrucalvaceae</taxon>
        <taxon>Aphanomyces</taxon>
    </lineage>
</organism>
<dbReference type="AlphaFoldDB" id="A0A485LNM7"/>
<dbReference type="InterPro" id="IPR011992">
    <property type="entry name" value="EF-hand-dom_pair"/>
</dbReference>
<dbReference type="GO" id="GO:0005509">
    <property type="term" value="F:calcium ion binding"/>
    <property type="evidence" value="ECO:0007669"/>
    <property type="project" value="InterPro"/>
</dbReference>
<evidence type="ECO:0000313" key="3">
    <source>
        <dbReference type="EMBL" id="VFU00304.1"/>
    </source>
</evidence>
<reference evidence="3 4" key="1">
    <citation type="submission" date="2019-03" db="EMBL/GenBank/DDBJ databases">
        <authorList>
            <person name="Gaulin E."/>
            <person name="Dumas B."/>
        </authorList>
    </citation>
    <scope>NUCLEOTIDE SEQUENCE [LARGE SCALE GENOMIC DNA]</scope>
    <source>
        <strain evidence="3">CBS 568.67</strain>
    </source>
</reference>
<dbReference type="SUPFAM" id="SSF47473">
    <property type="entry name" value="EF-hand"/>
    <property type="match status" value="1"/>
</dbReference>
<dbReference type="Proteomes" id="UP000332933">
    <property type="component" value="Unassembled WGS sequence"/>
</dbReference>